<dbReference type="EMBL" id="FN653045">
    <property type="protein sequence ID" value="CBY24431.1"/>
    <property type="molecule type" value="Genomic_DNA"/>
</dbReference>
<protein>
    <submittedName>
        <fullName evidence="2">Uncharacterized protein</fullName>
    </submittedName>
</protein>
<proteinExistence type="predicted"/>
<feature type="non-terminal residue" evidence="2">
    <location>
        <position position="1"/>
    </location>
</feature>
<dbReference type="Proteomes" id="UP000001307">
    <property type="component" value="Unassembled WGS sequence"/>
</dbReference>
<sequence>SGSPDEVSDDASDSLLTSGSDKSEASSDSSSCSPSWGSSSSAGFWGGIGWGAAFAATTAGSTVGWKADSDNFKISDQLRTHLTLIGDLCRYECPEQYKPNLREVIYRAMEYLFGNDNNGTKRKKNGAGRPIPSRHSDLAILGYYLQFVGSNFKFTWLRAQLRVALARKVLTKDDHSLFCSILDNRAQFWDEIAPALVKKYSKAVQKFPENTEEQTQELTEASNPFFDEEVFGQDRTQTQELTEASSAQDHDISNPFYDEELFGPCETEDNVTEDKDGDLKEELDRWQAFPEKSGKEYASSLPLGTIPSEVSRLQERPRPSNDIFQQSQETSEMIEASWQQRKHKCFCKQRQDYLQITNSDKHPTPGIFGAIKPAPETDRIGTTTAHTDKFEITAQLDDGLKVIIPVYRNNVCAICTKEDELRNFAQLVEFLQKTNIGLCCAITLCSGRGGCTRMVRKRQQKCPVCQKKMNVINLS</sequence>
<feature type="compositionally biased region" description="Low complexity" evidence="1">
    <location>
        <begin position="26"/>
        <end position="35"/>
    </location>
</feature>
<reference evidence="2" key="1">
    <citation type="journal article" date="2010" name="Science">
        <title>Plasticity of animal genome architecture unmasked by rapid evolution of a pelagic tunicate.</title>
        <authorList>
            <person name="Denoeud F."/>
            <person name="Henriet S."/>
            <person name="Mungpakdee S."/>
            <person name="Aury J.M."/>
            <person name="Da Silva C."/>
            <person name="Brinkmann H."/>
            <person name="Mikhaleva J."/>
            <person name="Olsen L.C."/>
            <person name="Jubin C."/>
            <person name="Canestro C."/>
            <person name="Bouquet J.M."/>
            <person name="Danks G."/>
            <person name="Poulain J."/>
            <person name="Campsteijn C."/>
            <person name="Adamski M."/>
            <person name="Cross I."/>
            <person name="Yadetie F."/>
            <person name="Muffato M."/>
            <person name="Louis A."/>
            <person name="Butcher S."/>
            <person name="Tsagkogeorga G."/>
            <person name="Konrad A."/>
            <person name="Singh S."/>
            <person name="Jensen M.F."/>
            <person name="Cong E.H."/>
            <person name="Eikeseth-Otteraa H."/>
            <person name="Noel B."/>
            <person name="Anthouard V."/>
            <person name="Porcel B.M."/>
            <person name="Kachouri-Lafond R."/>
            <person name="Nishino A."/>
            <person name="Ugolini M."/>
            <person name="Chourrout P."/>
            <person name="Nishida H."/>
            <person name="Aasland R."/>
            <person name="Huzurbazar S."/>
            <person name="Westhof E."/>
            <person name="Delsuc F."/>
            <person name="Lehrach H."/>
            <person name="Reinhardt R."/>
            <person name="Weissenbach J."/>
            <person name="Roy S.W."/>
            <person name="Artiguenave F."/>
            <person name="Postlethwait J.H."/>
            <person name="Manak J.R."/>
            <person name="Thompson E.M."/>
            <person name="Jaillon O."/>
            <person name="Du Pasquier L."/>
            <person name="Boudinot P."/>
            <person name="Liberles D.A."/>
            <person name="Volff J.N."/>
            <person name="Philippe H."/>
            <person name="Lenhard B."/>
            <person name="Roest Crollius H."/>
            <person name="Wincker P."/>
            <person name="Chourrout D."/>
        </authorList>
    </citation>
    <scope>NUCLEOTIDE SEQUENCE [LARGE SCALE GENOMIC DNA]</scope>
</reference>
<evidence type="ECO:0000313" key="2">
    <source>
        <dbReference type="EMBL" id="CBY24431.1"/>
    </source>
</evidence>
<evidence type="ECO:0000256" key="1">
    <source>
        <dbReference type="SAM" id="MobiDB-lite"/>
    </source>
</evidence>
<dbReference type="InParanoid" id="E4XFH1"/>
<keyword evidence="3" id="KW-1185">Reference proteome</keyword>
<feature type="region of interest" description="Disordered" evidence="1">
    <location>
        <begin position="1"/>
        <end position="35"/>
    </location>
</feature>
<name>E4XFH1_OIKDI</name>
<organism evidence="2">
    <name type="scientific">Oikopleura dioica</name>
    <name type="common">Tunicate</name>
    <dbReference type="NCBI Taxonomy" id="34765"/>
    <lineage>
        <taxon>Eukaryota</taxon>
        <taxon>Metazoa</taxon>
        <taxon>Chordata</taxon>
        <taxon>Tunicata</taxon>
        <taxon>Appendicularia</taxon>
        <taxon>Copelata</taxon>
        <taxon>Oikopleuridae</taxon>
        <taxon>Oikopleura</taxon>
    </lineage>
</organism>
<gene>
    <name evidence="2" type="ORF">GSOID_T00010292001</name>
</gene>
<dbReference type="AlphaFoldDB" id="E4XFH1"/>
<accession>E4XFH1</accession>
<feature type="compositionally biased region" description="Acidic residues" evidence="1">
    <location>
        <begin position="1"/>
        <end position="12"/>
    </location>
</feature>
<evidence type="ECO:0000313" key="3">
    <source>
        <dbReference type="Proteomes" id="UP000001307"/>
    </source>
</evidence>